<organism evidence="1 2">
    <name type="scientific">Paraburkholderia saeva</name>
    <dbReference type="NCBI Taxonomy" id="2777537"/>
    <lineage>
        <taxon>Bacteria</taxon>
        <taxon>Pseudomonadati</taxon>
        <taxon>Pseudomonadota</taxon>
        <taxon>Betaproteobacteria</taxon>
        <taxon>Burkholderiales</taxon>
        <taxon>Burkholderiaceae</taxon>
        <taxon>Paraburkholderia</taxon>
    </lineage>
</organism>
<reference evidence="1" key="1">
    <citation type="submission" date="2021-04" db="EMBL/GenBank/DDBJ databases">
        <authorList>
            <person name="Vanwijnsberghe S."/>
        </authorList>
    </citation>
    <scope>NUCLEOTIDE SEQUENCE</scope>
    <source>
        <strain evidence="1">LMG 31841</strain>
    </source>
</reference>
<keyword evidence="2" id="KW-1185">Reference proteome</keyword>
<protein>
    <submittedName>
        <fullName evidence="1">Uncharacterized protein</fullName>
    </submittedName>
</protein>
<dbReference type="RefSeq" id="WP_228874950.1">
    <property type="nucleotide sequence ID" value="NZ_CAJQZC010000002.1"/>
</dbReference>
<comment type="caution">
    <text evidence="1">The sequence shown here is derived from an EMBL/GenBank/DDBJ whole genome shotgun (WGS) entry which is preliminary data.</text>
</comment>
<sequence>MLDALMTGTLVGAPQEKTGASGRPFVQCRVRVPISDGDAVFALVTAFDAEVRRALVALTAGDPVSLAGAIKIGI</sequence>
<evidence type="ECO:0000313" key="2">
    <source>
        <dbReference type="Proteomes" id="UP000789704"/>
    </source>
</evidence>
<dbReference type="EMBL" id="CAJQZC010000002">
    <property type="protein sequence ID" value="CAG4889801.1"/>
    <property type="molecule type" value="Genomic_DNA"/>
</dbReference>
<proteinExistence type="predicted"/>
<evidence type="ECO:0000313" key="1">
    <source>
        <dbReference type="EMBL" id="CAG4889801.1"/>
    </source>
</evidence>
<name>A0A9N8X0C0_9BURK</name>
<accession>A0A9N8X0C0</accession>
<gene>
    <name evidence="1" type="ORF">LMG31841_00898</name>
</gene>
<dbReference type="AlphaFoldDB" id="A0A9N8X0C0"/>
<dbReference type="Proteomes" id="UP000789704">
    <property type="component" value="Unassembled WGS sequence"/>
</dbReference>